<keyword evidence="2" id="KW-1185">Reference proteome</keyword>
<reference evidence="1 2" key="1">
    <citation type="submission" date="2021-03" db="EMBL/GenBank/DDBJ databases">
        <title>Antimicrobial resistance genes in bacteria isolated from Japanese honey, and their potential for conferring macrolide and lincosamide resistance in the American foulbrood pathogen Paenibacillus larvae.</title>
        <authorList>
            <person name="Okamoto M."/>
            <person name="Kumagai M."/>
            <person name="Kanamori H."/>
            <person name="Takamatsu D."/>
        </authorList>
    </citation>
    <scope>NUCLEOTIDE SEQUENCE [LARGE SCALE GENOMIC DNA]</scope>
    <source>
        <strain evidence="1 2">J41TS12</strain>
    </source>
</reference>
<organism evidence="1 2">
    <name type="scientific">Paenibacillus antibioticophila</name>
    <dbReference type="NCBI Taxonomy" id="1274374"/>
    <lineage>
        <taxon>Bacteria</taxon>
        <taxon>Bacillati</taxon>
        <taxon>Bacillota</taxon>
        <taxon>Bacilli</taxon>
        <taxon>Bacillales</taxon>
        <taxon>Paenibacillaceae</taxon>
        <taxon>Paenibacillus</taxon>
    </lineage>
</organism>
<proteinExistence type="predicted"/>
<protein>
    <submittedName>
        <fullName evidence="1">Uncharacterized protein</fullName>
    </submittedName>
</protein>
<name>A0A919XX30_9BACL</name>
<sequence>MVLMLILALAAAVFYFMNYQKKEKPLTVQELIGAKNSKITWDGLAQNGNKYRLVVEVEPINLDNASIEENKAVWLNFLGLINTISLPVTFITQSQLFEMKDYTDAYGQSVQELPDEYPDLKKSGELVRQYLIESLDQGTIRNYHGYIIFEYDPLKAETGVAGAGRMNAILDKVAPKKNNLSEEEQSDLALQVLEEVENILYGFCEQVGMRYQRLDKAGIWNYTYQTLQRELAPQARMIDAIRSDSFKRSKHSLTQEELQNA</sequence>
<dbReference type="EMBL" id="BORR01000010">
    <property type="protein sequence ID" value="GIO38073.1"/>
    <property type="molecule type" value="Genomic_DNA"/>
</dbReference>
<dbReference type="AlphaFoldDB" id="A0A919XX30"/>
<dbReference type="RefSeq" id="WP_212940276.1">
    <property type="nucleotide sequence ID" value="NZ_BORR01000010.1"/>
</dbReference>
<evidence type="ECO:0000313" key="2">
    <source>
        <dbReference type="Proteomes" id="UP000681162"/>
    </source>
</evidence>
<evidence type="ECO:0000313" key="1">
    <source>
        <dbReference type="EMBL" id="GIO38073.1"/>
    </source>
</evidence>
<gene>
    <name evidence="1" type="ORF">J41TS12_29340</name>
</gene>
<comment type="caution">
    <text evidence="1">The sequence shown here is derived from an EMBL/GenBank/DDBJ whole genome shotgun (WGS) entry which is preliminary data.</text>
</comment>
<dbReference type="Proteomes" id="UP000681162">
    <property type="component" value="Unassembled WGS sequence"/>
</dbReference>
<accession>A0A919XX30</accession>